<sequence length="109" mass="12476">MPVRTQPSTTEMQVTSIRLERSLIEKLKERAGSSGYQSLMRDVLWDYINAGENSEQISKENIRTVMAAEARRQERCALTGRLIKPYEEMWLAMIDGDQLVPLSIDSLDD</sequence>
<dbReference type="Proteomes" id="UP000249354">
    <property type="component" value="Unassembled WGS sequence"/>
</dbReference>
<evidence type="ECO:0000313" key="2">
    <source>
        <dbReference type="Proteomes" id="UP000249354"/>
    </source>
</evidence>
<protein>
    <submittedName>
        <fullName evidence="1">Uncharacterized protein</fullName>
    </submittedName>
</protein>
<reference evidence="2" key="1">
    <citation type="submission" date="2018-04" db="EMBL/GenBank/DDBJ databases">
        <authorList>
            <person name="Cornet L."/>
        </authorList>
    </citation>
    <scope>NUCLEOTIDE SEQUENCE [LARGE SCALE GENOMIC DNA]</scope>
</reference>
<dbReference type="EMBL" id="QBMC01000213">
    <property type="protein sequence ID" value="PZO10663.1"/>
    <property type="molecule type" value="Genomic_DNA"/>
</dbReference>
<comment type="caution">
    <text evidence="1">The sequence shown here is derived from an EMBL/GenBank/DDBJ whole genome shotgun (WGS) entry which is preliminary data.</text>
</comment>
<gene>
    <name evidence="1" type="ORF">DCF25_20550</name>
</gene>
<organism evidence="1 2">
    <name type="scientific">Leptolyngbya foveolarum</name>
    <dbReference type="NCBI Taxonomy" id="47253"/>
    <lineage>
        <taxon>Bacteria</taxon>
        <taxon>Bacillati</taxon>
        <taxon>Cyanobacteriota</taxon>
        <taxon>Cyanophyceae</taxon>
        <taxon>Leptolyngbyales</taxon>
        <taxon>Leptolyngbyaceae</taxon>
        <taxon>Leptolyngbya group</taxon>
        <taxon>Leptolyngbya</taxon>
    </lineage>
</organism>
<proteinExistence type="predicted"/>
<accession>A0A2W4TPG1</accession>
<dbReference type="AlphaFoldDB" id="A0A2W4TPG1"/>
<reference evidence="1 2" key="2">
    <citation type="submission" date="2018-06" db="EMBL/GenBank/DDBJ databases">
        <title>Metagenomic assembly of (sub)arctic Cyanobacteria and their associated microbiome from non-axenic cultures.</title>
        <authorList>
            <person name="Baurain D."/>
        </authorList>
    </citation>
    <scope>NUCLEOTIDE SEQUENCE [LARGE SCALE GENOMIC DNA]</scope>
    <source>
        <strain evidence="1">ULC129bin1</strain>
    </source>
</reference>
<name>A0A2W4TPG1_9CYAN</name>
<evidence type="ECO:0000313" key="1">
    <source>
        <dbReference type="EMBL" id="PZO10663.1"/>
    </source>
</evidence>